<reference evidence="2 3" key="1">
    <citation type="submission" date="2013-02" db="EMBL/GenBank/DDBJ databases">
        <title>The Genome Annotation of Plasmodium falciparum Palo Alto/Uganda.</title>
        <authorList>
            <consortium name="The Broad Institute Genome Sequencing Platform"/>
            <consortium name="The Broad Institute Genome Sequencing Center for Infectious Disease"/>
            <person name="Neafsey D."/>
            <person name="Hoffman S."/>
            <person name="Volkman S."/>
            <person name="Rosenthal P."/>
            <person name="Walker B."/>
            <person name="Young S.K."/>
            <person name="Zeng Q."/>
            <person name="Gargeya S."/>
            <person name="Fitzgerald M."/>
            <person name="Haas B."/>
            <person name="Abouelleil A."/>
            <person name="Allen A.W."/>
            <person name="Alvarado L."/>
            <person name="Arachchi H.M."/>
            <person name="Berlin A.M."/>
            <person name="Chapman S.B."/>
            <person name="Gainer-Dewar J."/>
            <person name="Goldberg J."/>
            <person name="Griggs A."/>
            <person name="Gujja S."/>
            <person name="Hansen M."/>
            <person name="Howarth C."/>
            <person name="Imamovic A."/>
            <person name="Ireland A."/>
            <person name="Larimer J."/>
            <person name="McCowan C."/>
            <person name="Murphy C."/>
            <person name="Pearson M."/>
            <person name="Poon T.W."/>
            <person name="Priest M."/>
            <person name="Roberts A."/>
            <person name="Saif S."/>
            <person name="Shea T."/>
            <person name="Sisk P."/>
            <person name="Sykes S."/>
            <person name="Wortman J."/>
            <person name="Nusbaum C."/>
            <person name="Birren B."/>
        </authorList>
    </citation>
    <scope>NUCLEOTIDE SEQUENCE [LARGE SCALE GENOMIC DNA]</scope>
    <source>
        <strain evidence="2 3">Palo Alto/Uganda</strain>
    </source>
</reference>
<dbReference type="Proteomes" id="UP000019103">
    <property type="component" value="Unassembled WGS sequence"/>
</dbReference>
<dbReference type="OrthoDB" id="10661682at2759"/>
<gene>
    <name evidence="2" type="ORF">PFUGPA_01686</name>
</gene>
<sequence>MMKLFNNFTCFLSQSIGSQEKNVEEYHMSTIDEEPINYKNKNFLKSSLSRHSLVILSIIYVLFHQNVFTSKWNEPSVLQLVNTHSRVLYDTEPLDENLNYESKKVEYKCSCNCSDCPCCSTGMCPLKNNDTKKENCESCKKDVVEGCSTGMCPLRNNDTKKENCESCKKEKNETQEESLNKLSTKNSTNDSIKTPKKKSNNKNTKENNKKAPQKKTNDKLRRAQ</sequence>
<accession>W4J3W3</accession>
<feature type="compositionally biased region" description="Polar residues" evidence="1">
    <location>
        <begin position="180"/>
        <end position="192"/>
    </location>
</feature>
<evidence type="ECO:0000313" key="2">
    <source>
        <dbReference type="EMBL" id="ETW56321.1"/>
    </source>
</evidence>
<organism evidence="2 3">
    <name type="scientific">Plasmodium falciparum (isolate Palo Alto / Uganda)</name>
    <dbReference type="NCBI Taxonomy" id="57270"/>
    <lineage>
        <taxon>Eukaryota</taxon>
        <taxon>Sar</taxon>
        <taxon>Alveolata</taxon>
        <taxon>Apicomplexa</taxon>
        <taxon>Aconoidasida</taxon>
        <taxon>Haemosporida</taxon>
        <taxon>Plasmodiidae</taxon>
        <taxon>Plasmodium</taxon>
        <taxon>Plasmodium (Laverania)</taxon>
    </lineage>
</organism>
<protein>
    <submittedName>
        <fullName evidence="2">Uncharacterized protein</fullName>
    </submittedName>
</protein>
<dbReference type="EMBL" id="KI927324">
    <property type="protein sequence ID" value="ETW56321.1"/>
    <property type="molecule type" value="Genomic_DNA"/>
</dbReference>
<reference evidence="2 3" key="2">
    <citation type="submission" date="2013-02" db="EMBL/GenBank/DDBJ databases">
        <title>The Genome Sequence of Plasmodium falciparum Palo Alto/Uganda.</title>
        <authorList>
            <consortium name="The Broad Institute Genome Sequencing Platform"/>
            <consortium name="The Broad Institute Genome Sequencing Center for Infectious Disease"/>
            <person name="Neafsey D."/>
            <person name="Cheeseman I."/>
            <person name="Volkman S."/>
            <person name="Adams J."/>
            <person name="Walker B."/>
            <person name="Young S.K."/>
            <person name="Zeng Q."/>
            <person name="Gargeya S."/>
            <person name="Fitzgerald M."/>
            <person name="Haas B."/>
            <person name="Abouelleil A."/>
            <person name="Alvarado L."/>
            <person name="Arachchi H.M."/>
            <person name="Berlin A.M."/>
            <person name="Chapman S.B."/>
            <person name="Dewar J."/>
            <person name="Goldberg J."/>
            <person name="Griggs A."/>
            <person name="Gujja S."/>
            <person name="Hansen M."/>
            <person name="Howarth C."/>
            <person name="Imamovic A."/>
            <person name="Larimer J."/>
            <person name="McCowan C."/>
            <person name="Murphy C."/>
            <person name="Neiman D."/>
            <person name="Pearson M."/>
            <person name="Priest M."/>
            <person name="Roberts A."/>
            <person name="Saif S."/>
            <person name="Shea T."/>
            <person name="Sisk P."/>
            <person name="Sykes S."/>
            <person name="Wortman J."/>
            <person name="Nusbaum C."/>
            <person name="Birren B."/>
        </authorList>
    </citation>
    <scope>NUCLEOTIDE SEQUENCE [LARGE SCALE GENOMIC DNA]</scope>
    <source>
        <strain evidence="2 3">Palo Alto/Uganda</strain>
    </source>
</reference>
<feature type="compositionally biased region" description="Basic and acidic residues" evidence="1">
    <location>
        <begin position="203"/>
        <end position="224"/>
    </location>
</feature>
<name>W4J3W3_PLAFP</name>
<evidence type="ECO:0000256" key="1">
    <source>
        <dbReference type="SAM" id="MobiDB-lite"/>
    </source>
</evidence>
<feature type="region of interest" description="Disordered" evidence="1">
    <location>
        <begin position="169"/>
        <end position="224"/>
    </location>
</feature>
<dbReference type="OMA" id="CCSTGMC"/>
<evidence type="ECO:0000313" key="3">
    <source>
        <dbReference type="Proteomes" id="UP000019103"/>
    </source>
</evidence>
<proteinExistence type="predicted"/>
<dbReference type="AlphaFoldDB" id="W4J3W3"/>